<gene>
    <name evidence="1" type="ORF">201phi2-1p219</name>
</gene>
<evidence type="ECO:0000313" key="1">
    <source>
        <dbReference type="EMBL" id="ABY63048.1"/>
    </source>
</evidence>
<dbReference type="Proteomes" id="UP000002421">
    <property type="component" value="Segment"/>
</dbReference>
<dbReference type="KEGG" id="vg:6372417"/>
<organism evidence="1 2">
    <name type="scientific">Pseudomonas phage 201phi2-1</name>
    <name type="common">Pseudomonas chlororaphis phage 201phi2-1</name>
    <dbReference type="NCBI Taxonomy" id="198110"/>
    <lineage>
        <taxon>Viruses</taxon>
        <taxon>Duplodnaviria</taxon>
        <taxon>Heunggongvirae</taxon>
        <taxon>Uroviricota</taxon>
        <taxon>Caudoviricetes</taxon>
        <taxon>Chimalliviridae</taxon>
        <taxon>Serwervirus</taxon>
        <taxon>Serwervirus 201phi21</taxon>
    </lineage>
</organism>
<accession>B3FJ81</accession>
<evidence type="ECO:0000313" key="2">
    <source>
        <dbReference type="Proteomes" id="UP000002421"/>
    </source>
</evidence>
<sequence length="458" mass="50360">MIPVLQPLPIDWSGKSLHNRTKGEIHNLSTQSGLPYRIIVMERGYFYTDDLFMIDSRGYILKSTDYQCIVPSRDLFNEVKKTACAVILITNPDVGNIVRVDAQMVGGRYCSLNPAILETAINVTLAANRKIYWKDITDKPDAYRPNGHLHALWELFGFTEQTGILKRMTTAMDKIVAKEFVGLFDEFMIEWGPIEDGMQDVENRLTTHINDTENPHEVTADQAGLGNVVNGPVATQADAQFSSDTNRGSYTTPLRTSQSIAANFTPRLTEHINDLNNPHADTAAKLGTMTNLDFRLLANQFYNRGETVAATNRLQGLAFADYTNYIRTNIPVTELVSGILPQSNYVGVPQGDGYILQPSASGYMVWRPYVQAIEQWVKKGNNILYAGNYGSNDPAGAQAWLGSVLGTNHPNGTIAVYRAIMTWGIGTGNGAISTTVSVTSMAVCLNGAWTLSPGVYST</sequence>
<protein>
    <submittedName>
        <fullName evidence="1">Virion structural protein</fullName>
    </submittedName>
</protein>
<dbReference type="EMBL" id="EU197055">
    <property type="protein sequence ID" value="ABY63048.1"/>
    <property type="molecule type" value="Genomic_DNA"/>
</dbReference>
<keyword evidence="2" id="KW-1185">Reference proteome</keyword>
<reference evidence="1 2" key="1">
    <citation type="journal article" date="2008" name="Virology">
        <title>Characterization of Pseudomonas chlororaphis myovirus 201varphi2-1 via genomic sequencing, mass spectrometry, and electron microscopy.</title>
        <authorList>
            <person name="Thomas J.A."/>
            <person name="Rolando M.R."/>
            <person name="Carroll C.A."/>
            <person name="Shen P.S."/>
            <person name="Belnap D.M."/>
            <person name="Weintraub S.T."/>
            <person name="Serwer P."/>
            <person name="Hardies S.C."/>
        </authorList>
    </citation>
    <scope>NUCLEOTIDE SEQUENCE</scope>
</reference>
<proteinExistence type="predicted"/>
<dbReference type="RefSeq" id="YP_001956942.1">
    <property type="nucleotide sequence ID" value="NC_010821.1"/>
</dbReference>
<dbReference type="OrthoDB" id="15887at10239"/>
<name>B3FJ81_BP201</name>
<organismHost>
    <name type="scientific">Pseudomonas chlororaphis</name>
    <dbReference type="NCBI Taxonomy" id="587753"/>
</organismHost>